<dbReference type="CDD" id="cd16380">
    <property type="entry name" value="YitT_C"/>
    <property type="match status" value="1"/>
</dbReference>
<evidence type="ECO:0000259" key="7">
    <source>
        <dbReference type="Pfam" id="PF10035"/>
    </source>
</evidence>
<keyword evidence="3 6" id="KW-0812">Transmembrane</keyword>
<evidence type="ECO:0000256" key="6">
    <source>
        <dbReference type="SAM" id="Phobius"/>
    </source>
</evidence>
<dbReference type="InterPro" id="IPR051461">
    <property type="entry name" value="UPF0750_membrane"/>
</dbReference>
<protein>
    <submittedName>
        <fullName evidence="8">YitT family protein</fullName>
    </submittedName>
</protein>
<feature type="transmembrane region" description="Helical" evidence="6">
    <location>
        <begin position="55"/>
        <end position="80"/>
    </location>
</feature>
<organism evidence="8 9">
    <name type="scientific">Anaerosphaera multitolerans</name>
    <dbReference type="NCBI Taxonomy" id="2487351"/>
    <lineage>
        <taxon>Bacteria</taxon>
        <taxon>Bacillati</taxon>
        <taxon>Bacillota</taxon>
        <taxon>Tissierellia</taxon>
        <taxon>Tissierellales</taxon>
        <taxon>Peptoniphilaceae</taxon>
        <taxon>Anaerosphaera</taxon>
    </lineage>
</organism>
<dbReference type="GO" id="GO:0005886">
    <property type="term" value="C:plasma membrane"/>
    <property type="evidence" value="ECO:0007669"/>
    <property type="project" value="UniProtKB-SubCell"/>
</dbReference>
<feature type="transmembrane region" description="Helical" evidence="6">
    <location>
        <begin position="116"/>
        <end position="136"/>
    </location>
</feature>
<dbReference type="PANTHER" id="PTHR33545">
    <property type="entry name" value="UPF0750 MEMBRANE PROTEIN YITT-RELATED"/>
    <property type="match status" value="1"/>
</dbReference>
<accession>A0A437S8E9</accession>
<dbReference type="Pfam" id="PF02588">
    <property type="entry name" value="YitT_membrane"/>
    <property type="match status" value="1"/>
</dbReference>
<feature type="transmembrane region" description="Helical" evidence="6">
    <location>
        <begin position="87"/>
        <end position="110"/>
    </location>
</feature>
<evidence type="ECO:0000256" key="3">
    <source>
        <dbReference type="ARBA" id="ARBA00022692"/>
    </source>
</evidence>
<name>A0A437S8E9_9FIRM</name>
<dbReference type="AlphaFoldDB" id="A0A437S8E9"/>
<proteinExistence type="predicted"/>
<keyword evidence="5 6" id="KW-0472">Membrane</keyword>
<comment type="caution">
    <text evidence="8">The sequence shown here is derived from an EMBL/GenBank/DDBJ whole genome shotgun (WGS) entry which is preliminary data.</text>
</comment>
<dbReference type="Pfam" id="PF10035">
    <property type="entry name" value="DUF2179"/>
    <property type="match status" value="1"/>
</dbReference>
<evidence type="ECO:0000256" key="1">
    <source>
        <dbReference type="ARBA" id="ARBA00004651"/>
    </source>
</evidence>
<gene>
    <name evidence="8" type="ORF">EF514_04245</name>
</gene>
<evidence type="ECO:0000313" key="9">
    <source>
        <dbReference type="Proteomes" id="UP000288812"/>
    </source>
</evidence>
<dbReference type="Gene3D" id="3.30.70.120">
    <property type="match status" value="1"/>
</dbReference>
<evidence type="ECO:0000313" key="8">
    <source>
        <dbReference type="EMBL" id="RVU55107.1"/>
    </source>
</evidence>
<dbReference type="RefSeq" id="WP_127724164.1">
    <property type="nucleotide sequence ID" value="NZ_RLIH01000004.1"/>
</dbReference>
<dbReference type="PIRSF" id="PIRSF006483">
    <property type="entry name" value="Membrane_protein_YitT"/>
    <property type="match status" value="1"/>
</dbReference>
<evidence type="ECO:0000256" key="4">
    <source>
        <dbReference type="ARBA" id="ARBA00022989"/>
    </source>
</evidence>
<dbReference type="InterPro" id="IPR003740">
    <property type="entry name" value="YitT"/>
</dbReference>
<dbReference type="InterPro" id="IPR015867">
    <property type="entry name" value="N-reg_PII/ATP_PRibTrfase_C"/>
</dbReference>
<feature type="domain" description="DUF2179" evidence="7">
    <location>
        <begin position="230"/>
        <end position="284"/>
    </location>
</feature>
<dbReference type="InterPro" id="IPR019264">
    <property type="entry name" value="DUF2179"/>
</dbReference>
<dbReference type="EMBL" id="RLIH01000004">
    <property type="protein sequence ID" value="RVU55107.1"/>
    <property type="molecule type" value="Genomic_DNA"/>
</dbReference>
<evidence type="ECO:0000256" key="2">
    <source>
        <dbReference type="ARBA" id="ARBA00022475"/>
    </source>
</evidence>
<keyword evidence="4 6" id="KW-1133">Transmembrane helix</keyword>
<evidence type="ECO:0000256" key="5">
    <source>
        <dbReference type="ARBA" id="ARBA00023136"/>
    </source>
</evidence>
<feature type="transmembrane region" description="Helical" evidence="6">
    <location>
        <begin position="157"/>
        <end position="176"/>
    </location>
</feature>
<dbReference type="OrthoDB" id="3180973at2"/>
<reference evidence="8 9" key="1">
    <citation type="submission" date="2018-11" db="EMBL/GenBank/DDBJ databases">
        <title>Genome sequencing and assembly of Anaerosphaera sp. nov., GS7-6-2.</title>
        <authorList>
            <person name="Rettenmaier R."/>
            <person name="Liebl W."/>
            <person name="Zverlov V."/>
        </authorList>
    </citation>
    <scope>NUCLEOTIDE SEQUENCE [LARGE SCALE GENOMIC DNA]</scope>
    <source>
        <strain evidence="8 9">GS7-6-2</strain>
    </source>
</reference>
<keyword evidence="2" id="KW-1003">Cell membrane</keyword>
<feature type="transmembrane region" description="Helical" evidence="6">
    <location>
        <begin position="16"/>
        <end position="35"/>
    </location>
</feature>
<comment type="subcellular location">
    <subcellularLocation>
        <location evidence="1">Cell membrane</location>
        <topology evidence="1">Multi-pass membrane protein</topology>
    </subcellularLocation>
</comment>
<dbReference type="PANTHER" id="PTHR33545:SF9">
    <property type="entry name" value="UPF0750 MEMBRANE PROTEIN YITE"/>
    <property type="match status" value="1"/>
</dbReference>
<keyword evidence="9" id="KW-1185">Reference proteome</keyword>
<dbReference type="Proteomes" id="UP000288812">
    <property type="component" value="Unassembled WGS sequence"/>
</dbReference>
<sequence>MAKKKNYTLSTDNFKKFLIVTLGVFILSTGLYFFTIPNNLAAGGVTGISIIVSSFFQNIPISFIILFFNIFLNALGIIIIGREFGAYTIYASLALSFFLRVFEIFVPLSGTISDDLLINLIFGMIIQGAGISLVINAGASTGGTDILGKILEKYTRLSFGSSLALIDGCITLGAILNFGPTIGMYSLLGVVLNSTIIDKLLQGFNSKYNITIISEKLEEINTYIIRDLYRGSTIYNAEGGYSSTPRKILTTIVDRKDYIKLRSFVKAKDEHAFMFISHVSEVEGEGFTYEKKDI</sequence>